<dbReference type="InterPro" id="IPR042094">
    <property type="entry name" value="T2SS_GspF_sf"/>
</dbReference>
<dbReference type="AlphaFoldDB" id="W1NCP2"/>
<keyword evidence="6 9" id="KW-0812">Transmembrane</keyword>
<evidence type="ECO:0000256" key="3">
    <source>
        <dbReference type="ARBA" id="ARBA00022448"/>
    </source>
</evidence>
<evidence type="ECO:0000313" key="13">
    <source>
        <dbReference type="Proteomes" id="UP000019113"/>
    </source>
</evidence>
<dbReference type="PROSITE" id="PS00874">
    <property type="entry name" value="T2SP_F"/>
    <property type="match status" value="1"/>
</dbReference>
<dbReference type="Pfam" id="PF00482">
    <property type="entry name" value="T2SSF"/>
    <property type="match status" value="2"/>
</dbReference>
<dbReference type="InterPro" id="IPR018076">
    <property type="entry name" value="T2SS_GspF_dom"/>
</dbReference>
<dbReference type="GO" id="GO:0005886">
    <property type="term" value="C:plasma membrane"/>
    <property type="evidence" value="ECO:0007669"/>
    <property type="project" value="UniProtKB-SubCell"/>
</dbReference>
<keyword evidence="8 10" id="KW-0472">Membrane</keyword>
<evidence type="ECO:0000256" key="9">
    <source>
        <dbReference type="RuleBase" id="RU003923"/>
    </source>
</evidence>
<feature type="transmembrane region" description="Helical" evidence="10">
    <location>
        <begin position="164"/>
        <end position="183"/>
    </location>
</feature>
<sequence length="399" mass="44800">MELYHWHWTGRSKDGRRLSGEIVAHQRSEIQQQLRDQGIAVKGLRQGRRWRSRRGRIQPRDIMHFSRQLAELLQASIPLPQALGVLATSLNNPAMRSLVLNLRQQVSDGASLSRALHHFPRHFDALYCSMVEAGEQSGRLDQLLKRLAEHLERRESLAGRVRKALWYPACVVLVGLLITAILLTRVVPQFEQMFASFGAELPPLTRMTLSLSALAREWWLTASLLAVSCGFLLRAGLYRSPTLRLATERMMRRLPAIGMVLERAAVARFCRTLSATHAADVPLVDGLTTASGATDSHIYRQAINAIREDIASGQQLYFAMHNSRQFPTLAIQLVRIGEESGTLNTMLTRLAEYYEEDVERRADTLTTLLEPLIIVVLGVLVGGLILSMYLPILELGNVM</sequence>
<dbReference type="PRINTS" id="PR00812">
    <property type="entry name" value="BCTERIALGSPF"/>
</dbReference>
<gene>
    <name evidence="12" type="ORF">BJB45_18450</name>
</gene>
<feature type="domain" description="Type II secretion system protein GspF" evidence="11">
    <location>
        <begin position="65"/>
        <end position="188"/>
    </location>
</feature>
<evidence type="ECO:0000256" key="10">
    <source>
        <dbReference type="SAM" id="Phobius"/>
    </source>
</evidence>
<evidence type="ECO:0000256" key="5">
    <source>
        <dbReference type="ARBA" id="ARBA00022519"/>
    </source>
</evidence>
<evidence type="ECO:0000259" key="11">
    <source>
        <dbReference type="Pfam" id="PF00482"/>
    </source>
</evidence>
<organism evidence="12 13">
    <name type="scientific">Halomonas huangheensis</name>
    <dbReference type="NCBI Taxonomy" id="1178482"/>
    <lineage>
        <taxon>Bacteria</taxon>
        <taxon>Pseudomonadati</taxon>
        <taxon>Pseudomonadota</taxon>
        <taxon>Gammaproteobacteria</taxon>
        <taxon>Oceanospirillales</taxon>
        <taxon>Halomonadaceae</taxon>
        <taxon>Halomonas</taxon>
    </lineage>
</organism>
<feature type="domain" description="Type II secretion system protein GspF" evidence="11">
    <location>
        <begin position="269"/>
        <end position="391"/>
    </location>
</feature>
<comment type="caution">
    <text evidence="12">The sequence shown here is derived from an EMBL/GenBank/DDBJ whole genome shotgun (WGS) entry which is preliminary data.</text>
</comment>
<accession>W1NCP2</accession>
<keyword evidence="3 9" id="KW-0813">Transport</keyword>
<dbReference type="eggNOG" id="COG1459">
    <property type="taxonomic scope" value="Bacteria"/>
</dbReference>
<comment type="subcellular location">
    <subcellularLocation>
        <location evidence="1 9">Cell inner membrane</location>
        <topology evidence="1 9">Multi-pass membrane protein</topology>
    </subcellularLocation>
</comment>
<evidence type="ECO:0000313" key="12">
    <source>
        <dbReference type="EMBL" id="ERL53253.1"/>
    </source>
</evidence>
<evidence type="ECO:0000256" key="1">
    <source>
        <dbReference type="ARBA" id="ARBA00004429"/>
    </source>
</evidence>
<evidence type="ECO:0000256" key="4">
    <source>
        <dbReference type="ARBA" id="ARBA00022475"/>
    </source>
</evidence>
<evidence type="ECO:0000256" key="2">
    <source>
        <dbReference type="ARBA" id="ARBA00005745"/>
    </source>
</evidence>
<dbReference type="FunFam" id="1.20.81.30:FF:000001">
    <property type="entry name" value="Type II secretion system protein F"/>
    <property type="match status" value="2"/>
</dbReference>
<dbReference type="Gene3D" id="1.20.81.30">
    <property type="entry name" value="Type II secretion system (T2SS), domain F"/>
    <property type="match status" value="2"/>
</dbReference>
<name>W1NCP2_9GAMM</name>
<comment type="similarity">
    <text evidence="2 9">Belongs to the GSP F family.</text>
</comment>
<evidence type="ECO:0000256" key="8">
    <source>
        <dbReference type="ARBA" id="ARBA00023136"/>
    </source>
</evidence>
<keyword evidence="4" id="KW-1003">Cell membrane</keyword>
<proteinExistence type="inferred from homology"/>
<keyword evidence="13" id="KW-1185">Reference proteome</keyword>
<dbReference type="STRING" id="1178482.AR456_11485"/>
<feature type="transmembrane region" description="Helical" evidence="10">
    <location>
        <begin position="218"/>
        <end position="237"/>
    </location>
</feature>
<dbReference type="InterPro" id="IPR001992">
    <property type="entry name" value="T2SS_GspF/T4SS_PilC_CS"/>
</dbReference>
<protein>
    <recommendedName>
        <fullName evidence="11">Type II secretion system protein GspF domain-containing protein</fullName>
    </recommendedName>
</protein>
<dbReference type="InterPro" id="IPR003004">
    <property type="entry name" value="GspF/PilC"/>
</dbReference>
<dbReference type="PANTHER" id="PTHR30012">
    <property type="entry name" value="GENERAL SECRETION PATHWAY PROTEIN"/>
    <property type="match status" value="1"/>
</dbReference>
<feature type="transmembrane region" description="Helical" evidence="10">
    <location>
        <begin position="368"/>
        <end position="390"/>
    </location>
</feature>
<dbReference type="PANTHER" id="PTHR30012:SF7">
    <property type="entry name" value="PROTEIN TRANSPORT PROTEIN HOFC HOMOLOG"/>
    <property type="match status" value="1"/>
</dbReference>
<reference evidence="12 13" key="1">
    <citation type="submission" date="2013-08" db="EMBL/GenBank/DDBJ databases">
        <title>draft genome of Halomonas huanghegensis, strain BJGMM-B45T.</title>
        <authorList>
            <person name="Miao C."/>
            <person name="Wan Y."/>
            <person name="Jin W."/>
        </authorList>
    </citation>
    <scope>NUCLEOTIDE SEQUENCE [LARGE SCALE GENOMIC DNA]</scope>
    <source>
        <strain evidence="12 13">BJGMM-B45</strain>
    </source>
</reference>
<evidence type="ECO:0000256" key="6">
    <source>
        <dbReference type="ARBA" id="ARBA00022692"/>
    </source>
</evidence>
<dbReference type="Proteomes" id="UP000019113">
    <property type="component" value="Unassembled WGS sequence"/>
</dbReference>
<evidence type="ECO:0000256" key="7">
    <source>
        <dbReference type="ARBA" id="ARBA00022989"/>
    </source>
</evidence>
<keyword evidence="7 10" id="KW-1133">Transmembrane helix</keyword>
<dbReference type="GO" id="GO:0015628">
    <property type="term" value="P:protein secretion by the type II secretion system"/>
    <property type="evidence" value="ECO:0007669"/>
    <property type="project" value="TreeGrafter"/>
</dbReference>
<dbReference type="EMBL" id="AVBC01000011">
    <property type="protein sequence ID" value="ERL53253.1"/>
    <property type="molecule type" value="Genomic_DNA"/>
</dbReference>
<keyword evidence="5" id="KW-0997">Cell inner membrane</keyword>
<dbReference type="PATRIC" id="fig|1178482.3.peg.292"/>